<evidence type="ECO:0000256" key="3">
    <source>
        <dbReference type="ARBA" id="ARBA00022989"/>
    </source>
</evidence>
<evidence type="ECO:0000256" key="1">
    <source>
        <dbReference type="ARBA" id="ARBA00004651"/>
    </source>
</evidence>
<feature type="transmembrane region" description="Helical" evidence="5">
    <location>
        <begin position="183"/>
        <end position="202"/>
    </location>
</feature>
<gene>
    <name evidence="7" type="ORF">GCM10017577_47740</name>
</gene>
<feature type="transmembrane region" description="Helical" evidence="5">
    <location>
        <begin position="372"/>
        <end position="391"/>
    </location>
</feature>
<name>A0A9W6NXM7_9PSEU</name>
<protein>
    <submittedName>
        <fullName evidence="7">MFS transporter</fullName>
    </submittedName>
</protein>
<dbReference type="PROSITE" id="PS50850">
    <property type="entry name" value="MFS"/>
    <property type="match status" value="1"/>
</dbReference>
<keyword evidence="4 5" id="KW-0472">Membrane</keyword>
<dbReference type="InterPro" id="IPR005829">
    <property type="entry name" value="Sugar_transporter_CS"/>
</dbReference>
<feature type="transmembrane region" description="Helical" evidence="5">
    <location>
        <begin position="120"/>
        <end position="141"/>
    </location>
</feature>
<accession>A0A9W6NXM7</accession>
<dbReference type="InterPro" id="IPR020846">
    <property type="entry name" value="MFS_dom"/>
</dbReference>
<dbReference type="SUPFAM" id="SSF103473">
    <property type="entry name" value="MFS general substrate transporter"/>
    <property type="match status" value="1"/>
</dbReference>
<evidence type="ECO:0000256" key="5">
    <source>
        <dbReference type="SAM" id="Phobius"/>
    </source>
</evidence>
<dbReference type="InterPro" id="IPR011701">
    <property type="entry name" value="MFS"/>
</dbReference>
<keyword evidence="8" id="KW-1185">Reference proteome</keyword>
<proteinExistence type="predicted"/>
<feature type="transmembrane region" description="Helical" evidence="5">
    <location>
        <begin position="95"/>
        <end position="114"/>
    </location>
</feature>
<feature type="transmembrane region" description="Helical" evidence="5">
    <location>
        <begin position="50"/>
        <end position="83"/>
    </location>
</feature>
<organism evidence="7 8">
    <name type="scientific">Pseudonocardia halophobica</name>
    <dbReference type="NCBI Taxonomy" id="29401"/>
    <lineage>
        <taxon>Bacteria</taxon>
        <taxon>Bacillati</taxon>
        <taxon>Actinomycetota</taxon>
        <taxon>Actinomycetes</taxon>
        <taxon>Pseudonocardiales</taxon>
        <taxon>Pseudonocardiaceae</taxon>
        <taxon>Pseudonocardia</taxon>
    </lineage>
</organism>
<comment type="caution">
    <text evidence="7">The sequence shown here is derived from an EMBL/GenBank/DDBJ whole genome shotgun (WGS) entry which is preliminary data.</text>
</comment>
<dbReference type="Pfam" id="PF07690">
    <property type="entry name" value="MFS_1"/>
    <property type="match status" value="1"/>
</dbReference>
<reference evidence="7" key="2">
    <citation type="submission" date="2023-01" db="EMBL/GenBank/DDBJ databases">
        <authorList>
            <person name="Sun Q."/>
            <person name="Evtushenko L."/>
        </authorList>
    </citation>
    <scope>NUCLEOTIDE SEQUENCE</scope>
    <source>
        <strain evidence="7">VKM Ac-1069</strain>
    </source>
</reference>
<dbReference type="PANTHER" id="PTHR23508:SF10">
    <property type="entry name" value="CARBOXYLIC ACID TRANSPORTER PROTEIN HOMOLOG"/>
    <property type="match status" value="1"/>
</dbReference>
<keyword evidence="3 5" id="KW-1133">Transmembrane helix</keyword>
<dbReference type="AlphaFoldDB" id="A0A9W6NXM7"/>
<dbReference type="Gene3D" id="1.20.1250.20">
    <property type="entry name" value="MFS general substrate transporter like domains"/>
    <property type="match status" value="2"/>
</dbReference>
<dbReference type="PROSITE" id="PS00217">
    <property type="entry name" value="SUGAR_TRANSPORT_2"/>
    <property type="match status" value="1"/>
</dbReference>
<feature type="transmembrane region" description="Helical" evidence="5">
    <location>
        <begin position="240"/>
        <end position="264"/>
    </location>
</feature>
<dbReference type="EMBL" id="BSFQ01000023">
    <property type="protein sequence ID" value="GLL13630.1"/>
    <property type="molecule type" value="Genomic_DNA"/>
</dbReference>
<keyword evidence="2 5" id="KW-0812">Transmembrane</keyword>
<evidence type="ECO:0000313" key="7">
    <source>
        <dbReference type="EMBL" id="GLL13630.1"/>
    </source>
</evidence>
<dbReference type="RefSeq" id="WP_051737882.1">
    <property type="nucleotide sequence ID" value="NZ_BAAAUZ010000040.1"/>
</dbReference>
<sequence>MSAPEIPPAAPAADATQEPAEYRTRYRRAVTASALGWGLDGFDHTMFPLALGAILATLGANVATGGTISTISLVASAVGGLLGGALADRFGRARVLIWVIIGFSVFTALSATAQNVEQLIVWRVLEGLFFGAEWPVGVALLAEYAKPERRGRVMAFMQSAYSIGWAASTLSYFAIFSLLPPEIAWRVLFCVGLVPALFVLWIRRNVSDRVDRLPAGAKEKANPLAGIREIFRPGLRSRTIVATLFMVGGHGNYYAVVSFLPLYLSTERGLQVSGTTAYLLVQIVGGFVGYVSSGFFHDRFGRRPTQTVAYTLAVASMLLFILTPVSSVVLGLVLVFLVGMCVSSCAGGLGAILSEQFPTSVRGSGLGFSYNVGRGVAAFGPMVIGFMAAGFGLGNSILVVGCGLAVLATVMLWLMPETKGKELVA</sequence>
<feature type="domain" description="Major facilitator superfamily (MFS) profile" evidence="6">
    <location>
        <begin position="29"/>
        <end position="419"/>
    </location>
</feature>
<evidence type="ECO:0000259" key="6">
    <source>
        <dbReference type="PROSITE" id="PS50850"/>
    </source>
</evidence>
<dbReference type="GO" id="GO:0005886">
    <property type="term" value="C:plasma membrane"/>
    <property type="evidence" value="ECO:0007669"/>
    <property type="project" value="UniProtKB-SubCell"/>
</dbReference>
<reference evidence="7" key="1">
    <citation type="journal article" date="2014" name="Int. J. Syst. Evol. Microbiol.">
        <title>Complete genome sequence of Corynebacterium casei LMG S-19264T (=DSM 44701T), isolated from a smear-ripened cheese.</title>
        <authorList>
            <consortium name="US DOE Joint Genome Institute (JGI-PGF)"/>
            <person name="Walter F."/>
            <person name="Albersmeier A."/>
            <person name="Kalinowski J."/>
            <person name="Ruckert C."/>
        </authorList>
    </citation>
    <scope>NUCLEOTIDE SEQUENCE</scope>
    <source>
        <strain evidence="7">VKM Ac-1069</strain>
    </source>
</reference>
<feature type="transmembrane region" description="Helical" evidence="5">
    <location>
        <begin position="397"/>
        <end position="415"/>
    </location>
</feature>
<feature type="transmembrane region" description="Helical" evidence="5">
    <location>
        <begin position="332"/>
        <end position="352"/>
    </location>
</feature>
<comment type="subcellular location">
    <subcellularLocation>
        <location evidence="1">Cell membrane</location>
        <topology evidence="1">Multi-pass membrane protein</topology>
    </subcellularLocation>
</comment>
<dbReference type="Proteomes" id="UP001143463">
    <property type="component" value="Unassembled WGS sequence"/>
</dbReference>
<evidence type="ECO:0000313" key="8">
    <source>
        <dbReference type="Proteomes" id="UP001143463"/>
    </source>
</evidence>
<dbReference type="PANTHER" id="PTHR23508">
    <property type="entry name" value="CARBOXYLIC ACID TRANSPORTER PROTEIN HOMOLOG"/>
    <property type="match status" value="1"/>
</dbReference>
<evidence type="ECO:0000256" key="4">
    <source>
        <dbReference type="ARBA" id="ARBA00023136"/>
    </source>
</evidence>
<feature type="transmembrane region" description="Helical" evidence="5">
    <location>
        <begin position="308"/>
        <end position="326"/>
    </location>
</feature>
<dbReference type="GO" id="GO:0046943">
    <property type="term" value="F:carboxylic acid transmembrane transporter activity"/>
    <property type="evidence" value="ECO:0007669"/>
    <property type="project" value="TreeGrafter"/>
</dbReference>
<dbReference type="InterPro" id="IPR036259">
    <property type="entry name" value="MFS_trans_sf"/>
</dbReference>
<feature type="transmembrane region" description="Helical" evidence="5">
    <location>
        <begin position="153"/>
        <end position="177"/>
    </location>
</feature>
<feature type="transmembrane region" description="Helical" evidence="5">
    <location>
        <begin position="276"/>
        <end position="296"/>
    </location>
</feature>
<evidence type="ECO:0000256" key="2">
    <source>
        <dbReference type="ARBA" id="ARBA00022692"/>
    </source>
</evidence>